<sequence>MVARQSVMERRDIILTAILATLALVVAAVVVIFVYFWCRRNRRLERKTCGGTACQRDAEMGESLHGASSSSAAAPTFSPLVKVDTSHLNGTLNLKTPLISTKSIGNQLGVCRPQGGPNTPGTPGSGMPGSSKTEQHPAMAFWQAKSMSLLDMYVDTSEPTDAVGQIQFSLEYDFSTSTLILKIFQDERPW</sequence>
<reference evidence="3" key="1">
    <citation type="submission" date="2020-11" db="EMBL/GenBank/DDBJ databases">
        <authorList>
            <person name="Tran Van P."/>
        </authorList>
    </citation>
    <scope>NUCLEOTIDE SEQUENCE</scope>
</reference>
<evidence type="ECO:0000256" key="1">
    <source>
        <dbReference type="SAM" id="MobiDB-lite"/>
    </source>
</evidence>
<keyword evidence="2" id="KW-0472">Membrane</keyword>
<keyword evidence="2" id="KW-0812">Transmembrane</keyword>
<name>A0A7R9BUN4_9CRUS</name>
<protein>
    <submittedName>
        <fullName evidence="3">Uncharacterized protein</fullName>
    </submittedName>
</protein>
<organism evidence="3">
    <name type="scientific">Notodromas monacha</name>
    <dbReference type="NCBI Taxonomy" id="399045"/>
    <lineage>
        <taxon>Eukaryota</taxon>
        <taxon>Metazoa</taxon>
        <taxon>Ecdysozoa</taxon>
        <taxon>Arthropoda</taxon>
        <taxon>Crustacea</taxon>
        <taxon>Oligostraca</taxon>
        <taxon>Ostracoda</taxon>
        <taxon>Podocopa</taxon>
        <taxon>Podocopida</taxon>
        <taxon>Cypridocopina</taxon>
        <taxon>Cypridoidea</taxon>
        <taxon>Cyprididae</taxon>
        <taxon>Notodromas</taxon>
    </lineage>
</organism>
<evidence type="ECO:0000256" key="2">
    <source>
        <dbReference type="SAM" id="Phobius"/>
    </source>
</evidence>
<feature type="transmembrane region" description="Helical" evidence="2">
    <location>
        <begin position="13"/>
        <end position="38"/>
    </location>
</feature>
<accession>A0A7R9BUN4</accession>
<dbReference type="EMBL" id="OA885311">
    <property type="protein sequence ID" value="CAD7281904.1"/>
    <property type="molecule type" value="Genomic_DNA"/>
</dbReference>
<dbReference type="EMBL" id="CAJPEX010003274">
    <property type="protein sequence ID" value="CAG0922056.1"/>
    <property type="molecule type" value="Genomic_DNA"/>
</dbReference>
<gene>
    <name evidence="3" type="ORF">NMOB1V02_LOCUS9539</name>
</gene>
<dbReference type="OrthoDB" id="67700at2759"/>
<feature type="region of interest" description="Disordered" evidence="1">
    <location>
        <begin position="109"/>
        <end position="134"/>
    </location>
</feature>
<proteinExistence type="predicted"/>
<dbReference type="Proteomes" id="UP000678499">
    <property type="component" value="Unassembled WGS sequence"/>
</dbReference>
<evidence type="ECO:0000313" key="3">
    <source>
        <dbReference type="EMBL" id="CAD7281904.1"/>
    </source>
</evidence>
<keyword evidence="2" id="KW-1133">Transmembrane helix</keyword>
<evidence type="ECO:0000313" key="4">
    <source>
        <dbReference type="Proteomes" id="UP000678499"/>
    </source>
</evidence>
<feature type="compositionally biased region" description="Low complexity" evidence="1">
    <location>
        <begin position="113"/>
        <end position="122"/>
    </location>
</feature>
<keyword evidence="4" id="KW-1185">Reference proteome</keyword>
<dbReference type="AlphaFoldDB" id="A0A7R9BUN4"/>